<evidence type="ECO:0000256" key="2">
    <source>
        <dbReference type="ARBA" id="ARBA00022630"/>
    </source>
</evidence>
<evidence type="ECO:0000256" key="3">
    <source>
        <dbReference type="ARBA" id="ARBA00022714"/>
    </source>
</evidence>
<dbReference type="RefSeq" id="WP_116848612.1">
    <property type="nucleotide sequence ID" value="NZ_QTJU01000007.1"/>
</dbReference>
<dbReference type="Pfam" id="PF00175">
    <property type="entry name" value="NAD_binding_1"/>
    <property type="match status" value="1"/>
</dbReference>
<dbReference type="InterPro" id="IPR017938">
    <property type="entry name" value="Riboflavin_synthase-like_b-brl"/>
</dbReference>
<evidence type="ECO:0000256" key="8">
    <source>
        <dbReference type="ARBA" id="ARBA00023014"/>
    </source>
</evidence>
<comment type="cofactor">
    <cofactor evidence="1">
        <name>FAD</name>
        <dbReference type="ChEBI" id="CHEBI:57692"/>
    </cofactor>
</comment>
<keyword evidence="4" id="KW-0479">Metal-binding</keyword>
<dbReference type="CDD" id="cd06196">
    <property type="entry name" value="FNR_like_1"/>
    <property type="match status" value="1"/>
</dbReference>
<evidence type="ECO:0000256" key="6">
    <source>
        <dbReference type="ARBA" id="ARBA00023002"/>
    </source>
</evidence>
<evidence type="ECO:0000256" key="4">
    <source>
        <dbReference type="ARBA" id="ARBA00022723"/>
    </source>
</evidence>
<dbReference type="InterPro" id="IPR039261">
    <property type="entry name" value="FNR_nucleotide-bd"/>
</dbReference>
<dbReference type="GO" id="GO:0046872">
    <property type="term" value="F:metal ion binding"/>
    <property type="evidence" value="ECO:0007669"/>
    <property type="project" value="UniProtKB-KW"/>
</dbReference>
<keyword evidence="6" id="KW-0560">Oxidoreductase</keyword>
<dbReference type="InterPro" id="IPR050415">
    <property type="entry name" value="MRET"/>
</dbReference>
<keyword evidence="7" id="KW-0408">Iron</keyword>
<name>A0A3E1NGA9_9BACT</name>
<dbReference type="SUPFAM" id="SSF63380">
    <property type="entry name" value="Riboflavin synthase domain-like"/>
    <property type="match status" value="1"/>
</dbReference>
<dbReference type="OrthoDB" id="9789468at2"/>
<keyword evidence="5" id="KW-0274">FAD</keyword>
<reference evidence="10 11" key="1">
    <citation type="submission" date="2018-08" db="EMBL/GenBank/DDBJ databases">
        <title>Chitinophagaceae sp. K23C18032701, a novel bacterium isolated from forest soil.</title>
        <authorList>
            <person name="Wang C."/>
        </authorList>
    </citation>
    <scope>NUCLEOTIDE SEQUENCE [LARGE SCALE GENOMIC DNA]</scope>
    <source>
        <strain evidence="10 11">K23C18032701</strain>
    </source>
</reference>
<dbReference type="PROSITE" id="PS51384">
    <property type="entry name" value="FAD_FR"/>
    <property type="match status" value="1"/>
</dbReference>
<comment type="caution">
    <text evidence="10">The sequence shown here is derived from an EMBL/GenBank/DDBJ whole genome shotgun (WGS) entry which is preliminary data.</text>
</comment>
<feature type="domain" description="FAD-binding FR-type" evidence="9">
    <location>
        <begin position="1"/>
        <end position="101"/>
    </location>
</feature>
<dbReference type="Gene3D" id="3.40.50.80">
    <property type="entry name" value="Nucleotide-binding domain of ferredoxin-NADP reductase (FNR) module"/>
    <property type="match status" value="1"/>
</dbReference>
<evidence type="ECO:0000256" key="5">
    <source>
        <dbReference type="ARBA" id="ARBA00022827"/>
    </source>
</evidence>
<dbReference type="InterPro" id="IPR001709">
    <property type="entry name" value="Flavoprot_Pyr_Nucl_cyt_Rdtase"/>
</dbReference>
<evidence type="ECO:0000256" key="7">
    <source>
        <dbReference type="ARBA" id="ARBA00023004"/>
    </source>
</evidence>
<evidence type="ECO:0000259" key="9">
    <source>
        <dbReference type="PROSITE" id="PS51384"/>
    </source>
</evidence>
<keyword evidence="3" id="KW-0001">2Fe-2S</keyword>
<dbReference type="PRINTS" id="PR00410">
    <property type="entry name" value="PHEHYDRXLASE"/>
</dbReference>
<sequence length="222" mass="24751">MEYTLKVLSVAPVTHDVHRIRLEKPEGFSFTPGHVADVSVNKPGWVNEKRPFTFTALNSEPYVEFTIKCYTDHDGVTKQIGQLQAGDELIVSDSWGAIEYKGEGYFIAGGAGITPFIAIFRQLHKDNKIGNNKLFFSNKTAADIIYEEELKQLLGNNAIYIVTKESDPGYRHDYINEAFLQKEVTDFVNSPFYICGPDAMTAAITDILVKNGASADTVVFEK</sequence>
<evidence type="ECO:0000313" key="10">
    <source>
        <dbReference type="EMBL" id="RFM26828.1"/>
    </source>
</evidence>
<accession>A0A3E1NGA9</accession>
<dbReference type="AlphaFoldDB" id="A0A3E1NGA9"/>
<dbReference type="GO" id="GO:0051537">
    <property type="term" value="F:2 iron, 2 sulfur cluster binding"/>
    <property type="evidence" value="ECO:0007669"/>
    <property type="project" value="UniProtKB-KW"/>
</dbReference>
<evidence type="ECO:0000256" key="1">
    <source>
        <dbReference type="ARBA" id="ARBA00001974"/>
    </source>
</evidence>
<dbReference type="PANTHER" id="PTHR47354:SF8">
    <property type="entry name" value="1,2-PHENYLACETYL-COA EPOXIDASE, SUBUNIT E"/>
    <property type="match status" value="1"/>
</dbReference>
<keyword evidence="11" id="KW-1185">Reference proteome</keyword>
<dbReference type="EMBL" id="QTJU01000007">
    <property type="protein sequence ID" value="RFM26828.1"/>
    <property type="molecule type" value="Genomic_DNA"/>
</dbReference>
<dbReference type="GO" id="GO:0016491">
    <property type="term" value="F:oxidoreductase activity"/>
    <property type="evidence" value="ECO:0007669"/>
    <property type="project" value="UniProtKB-KW"/>
</dbReference>
<dbReference type="PANTHER" id="PTHR47354">
    <property type="entry name" value="NADH OXIDOREDUCTASE HCR"/>
    <property type="match status" value="1"/>
</dbReference>
<dbReference type="SUPFAM" id="SSF52343">
    <property type="entry name" value="Ferredoxin reductase-like, C-terminal NADP-linked domain"/>
    <property type="match status" value="1"/>
</dbReference>
<keyword evidence="8" id="KW-0411">Iron-sulfur</keyword>
<keyword evidence="2" id="KW-0285">Flavoprotein</keyword>
<dbReference type="PRINTS" id="PR00371">
    <property type="entry name" value="FPNCR"/>
</dbReference>
<dbReference type="InterPro" id="IPR017927">
    <property type="entry name" value="FAD-bd_FR_type"/>
</dbReference>
<organism evidence="10 11">
    <name type="scientific">Deminuibacter soli</name>
    <dbReference type="NCBI Taxonomy" id="2291815"/>
    <lineage>
        <taxon>Bacteria</taxon>
        <taxon>Pseudomonadati</taxon>
        <taxon>Bacteroidota</taxon>
        <taxon>Chitinophagia</taxon>
        <taxon>Chitinophagales</taxon>
        <taxon>Chitinophagaceae</taxon>
        <taxon>Deminuibacter</taxon>
    </lineage>
</organism>
<proteinExistence type="predicted"/>
<dbReference type="InterPro" id="IPR001433">
    <property type="entry name" value="OxRdtase_FAD/NAD-bd"/>
</dbReference>
<gene>
    <name evidence="10" type="ORF">DXN05_17725</name>
</gene>
<dbReference type="Gene3D" id="2.40.30.10">
    <property type="entry name" value="Translation factors"/>
    <property type="match status" value="1"/>
</dbReference>
<protein>
    <submittedName>
        <fullName evidence="10">Flavodoxin reductase</fullName>
    </submittedName>
</protein>
<evidence type="ECO:0000313" key="11">
    <source>
        <dbReference type="Proteomes" id="UP000261284"/>
    </source>
</evidence>
<dbReference type="GO" id="GO:0050660">
    <property type="term" value="F:flavin adenine dinucleotide binding"/>
    <property type="evidence" value="ECO:0007669"/>
    <property type="project" value="TreeGrafter"/>
</dbReference>
<dbReference type="Proteomes" id="UP000261284">
    <property type="component" value="Unassembled WGS sequence"/>
</dbReference>